<feature type="transmembrane region" description="Helical" evidence="5">
    <location>
        <begin position="314"/>
        <end position="336"/>
    </location>
</feature>
<dbReference type="InterPro" id="IPR011701">
    <property type="entry name" value="MFS"/>
</dbReference>
<feature type="transmembrane region" description="Helical" evidence="5">
    <location>
        <begin position="424"/>
        <end position="444"/>
    </location>
</feature>
<feature type="transmembrane region" description="Helical" evidence="5">
    <location>
        <begin position="348"/>
        <end position="370"/>
    </location>
</feature>
<protein>
    <submittedName>
        <fullName evidence="7">Putative transport protein HsrA</fullName>
    </submittedName>
</protein>
<dbReference type="PANTHER" id="PTHR42718:SF39">
    <property type="entry name" value="ACTINORHODIN TRANSPORTER-RELATED"/>
    <property type="match status" value="1"/>
</dbReference>
<evidence type="ECO:0000259" key="6">
    <source>
        <dbReference type="PROSITE" id="PS50850"/>
    </source>
</evidence>
<dbReference type="EMBL" id="LQQC01000010">
    <property type="protein sequence ID" value="KXZ58284.1"/>
    <property type="molecule type" value="Genomic_DNA"/>
</dbReference>
<evidence type="ECO:0000313" key="7">
    <source>
        <dbReference type="EMBL" id="KXZ58284.1"/>
    </source>
</evidence>
<reference evidence="7 8" key="1">
    <citation type="submission" date="2016-01" db="EMBL/GenBank/DDBJ databases">
        <title>Use of Whole Genome Sequencing to ascertain that Brevibacterium massiliense (Roux, Raoult 2009) is a later heterotypic synonym of Brevibacterium ravenspurgense (Mages 2008).</title>
        <authorList>
            <person name="Bernier A.-M."/>
            <person name="Burdz T."/>
            <person name="Huynh C."/>
            <person name="Pachecho A.L."/>
            <person name="Wiebe D."/>
            <person name="Bonner C."/>
            <person name="Bernard K."/>
        </authorList>
    </citation>
    <scope>NUCLEOTIDE SEQUENCE [LARGE SCALE GENOMIC DNA]</scope>
    <source>
        <strain evidence="7 8">CCUG56047</strain>
    </source>
</reference>
<feature type="transmembrane region" description="Helical" evidence="5">
    <location>
        <begin position="241"/>
        <end position="260"/>
    </location>
</feature>
<gene>
    <name evidence="7" type="primary">hsrA_1</name>
    <name evidence="7" type="ORF">Bravens_01325</name>
</gene>
<dbReference type="PANTHER" id="PTHR42718">
    <property type="entry name" value="MAJOR FACILITATOR SUPERFAMILY MULTIDRUG TRANSPORTER MFSC"/>
    <property type="match status" value="1"/>
</dbReference>
<evidence type="ECO:0000256" key="4">
    <source>
        <dbReference type="ARBA" id="ARBA00023136"/>
    </source>
</evidence>
<feature type="transmembrane region" description="Helical" evidence="5">
    <location>
        <begin position="450"/>
        <end position="473"/>
    </location>
</feature>
<sequence length="492" mass="51225">MSSGKLTQQQRQILLVVLIPVFMSLLSVSIVNVVLPGIGRDLDAPSSALQWVLSGYTLSFGVLLVAAGRAGDVYGRGRLFVIGSILFGAASLLAGLAPNDIVLNIARVLMGFGSGLLNPQTVGIIQQYFSGPERGRAFGYFGSTVGISVAIGPVLGGVFMAAFGDGWGWRASFLINVPFALIGAFAAFRLFPASAWTSAADTAETDGRGKSRADMDPVGTVLFALAILLIMLPFMERALGAWVFSLVFVGLALIGVWVAWEKRYKARGREPMVDLSLFRIPSFANGSLLIGLYFMGTTSIWVVSAVFLQGGHDFTALQAGLIGLPGALGTIGTSAWAGRRVFAYGRRLVLWGMVIAIVCVAGSIGVVLLAQAGLVSIWWLMLPLSVLGTAQGVIVSPNQTLTLLEVPVRDSGAAGGVLQTGQRVGTAVGIAAITGTLFAVQATAGWDAAFITAFTVIGVIMSAAAAVAVWDVIVSGRRGGSQPPGRQTVSSS</sequence>
<dbReference type="PROSITE" id="PS50850">
    <property type="entry name" value="MFS"/>
    <property type="match status" value="1"/>
</dbReference>
<dbReference type="InterPro" id="IPR036259">
    <property type="entry name" value="MFS_trans_sf"/>
</dbReference>
<keyword evidence="8" id="KW-1185">Reference proteome</keyword>
<feature type="transmembrane region" description="Helical" evidence="5">
    <location>
        <begin position="12"/>
        <end position="35"/>
    </location>
</feature>
<dbReference type="Gene3D" id="1.20.1250.20">
    <property type="entry name" value="MFS general substrate transporter like domains"/>
    <property type="match status" value="1"/>
</dbReference>
<feature type="transmembrane region" description="Helical" evidence="5">
    <location>
        <begin position="47"/>
        <end position="67"/>
    </location>
</feature>
<dbReference type="Gene3D" id="1.20.1720.10">
    <property type="entry name" value="Multidrug resistance protein D"/>
    <property type="match status" value="1"/>
</dbReference>
<feature type="transmembrane region" description="Helical" evidence="5">
    <location>
        <begin position="137"/>
        <end position="163"/>
    </location>
</feature>
<dbReference type="RefSeq" id="WP_062021579.1">
    <property type="nucleotide sequence ID" value="NZ_LQQC01000010.1"/>
</dbReference>
<dbReference type="GO" id="GO:0005886">
    <property type="term" value="C:plasma membrane"/>
    <property type="evidence" value="ECO:0007669"/>
    <property type="project" value="UniProtKB-SubCell"/>
</dbReference>
<keyword evidence="2 5" id="KW-0812">Transmembrane</keyword>
<feature type="domain" description="Major facilitator superfamily (MFS) profile" evidence="6">
    <location>
        <begin position="13"/>
        <end position="476"/>
    </location>
</feature>
<dbReference type="InterPro" id="IPR020846">
    <property type="entry name" value="MFS_dom"/>
</dbReference>
<feature type="transmembrane region" description="Helical" evidence="5">
    <location>
        <begin position="218"/>
        <end position="235"/>
    </location>
</feature>
<keyword evidence="3 5" id="KW-1133">Transmembrane helix</keyword>
<dbReference type="PRINTS" id="PR01036">
    <property type="entry name" value="TCRTETB"/>
</dbReference>
<feature type="transmembrane region" description="Helical" evidence="5">
    <location>
        <begin position="79"/>
        <end position="98"/>
    </location>
</feature>
<feature type="transmembrane region" description="Helical" evidence="5">
    <location>
        <begin position="104"/>
        <end position="125"/>
    </location>
</feature>
<comment type="caution">
    <text evidence="7">The sequence shown here is derived from an EMBL/GenBank/DDBJ whole genome shotgun (WGS) entry which is preliminary data.</text>
</comment>
<evidence type="ECO:0000256" key="2">
    <source>
        <dbReference type="ARBA" id="ARBA00022692"/>
    </source>
</evidence>
<name>A0A150H8E1_9MICO</name>
<dbReference type="PATRIC" id="fig|479117.4.peg.1318"/>
<proteinExistence type="predicted"/>
<evidence type="ECO:0000256" key="5">
    <source>
        <dbReference type="SAM" id="Phobius"/>
    </source>
</evidence>
<comment type="subcellular location">
    <subcellularLocation>
        <location evidence="1">Cell membrane</location>
        <topology evidence="1">Multi-pass membrane protein</topology>
    </subcellularLocation>
</comment>
<dbReference type="InterPro" id="IPR005829">
    <property type="entry name" value="Sugar_transporter_CS"/>
</dbReference>
<dbReference type="GO" id="GO:0022857">
    <property type="term" value="F:transmembrane transporter activity"/>
    <property type="evidence" value="ECO:0007669"/>
    <property type="project" value="InterPro"/>
</dbReference>
<accession>A0A150H8E1</accession>
<dbReference type="AlphaFoldDB" id="A0A150H8E1"/>
<dbReference type="SUPFAM" id="SSF103473">
    <property type="entry name" value="MFS general substrate transporter"/>
    <property type="match status" value="1"/>
</dbReference>
<dbReference type="Pfam" id="PF07690">
    <property type="entry name" value="MFS_1"/>
    <property type="match status" value="1"/>
</dbReference>
<evidence type="ECO:0000313" key="8">
    <source>
        <dbReference type="Proteomes" id="UP000243589"/>
    </source>
</evidence>
<dbReference type="CDD" id="cd17321">
    <property type="entry name" value="MFS_MMR_MDR_like"/>
    <property type="match status" value="1"/>
</dbReference>
<feature type="transmembrane region" description="Helical" evidence="5">
    <location>
        <begin position="376"/>
        <end position="395"/>
    </location>
</feature>
<keyword evidence="4 5" id="KW-0472">Membrane</keyword>
<feature type="transmembrane region" description="Helical" evidence="5">
    <location>
        <begin position="288"/>
        <end position="308"/>
    </location>
</feature>
<dbReference type="Proteomes" id="UP000243589">
    <property type="component" value="Unassembled WGS sequence"/>
</dbReference>
<evidence type="ECO:0000256" key="3">
    <source>
        <dbReference type="ARBA" id="ARBA00022989"/>
    </source>
</evidence>
<feature type="transmembrane region" description="Helical" evidence="5">
    <location>
        <begin position="169"/>
        <end position="188"/>
    </location>
</feature>
<dbReference type="PROSITE" id="PS00217">
    <property type="entry name" value="SUGAR_TRANSPORT_2"/>
    <property type="match status" value="1"/>
</dbReference>
<organism evidence="7 8">
    <name type="scientific">Brevibacterium ravenspurgense</name>
    <dbReference type="NCBI Taxonomy" id="479117"/>
    <lineage>
        <taxon>Bacteria</taxon>
        <taxon>Bacillati</taxon>
        <taxon>Actinomycetota</taxon>
        <taxon>Actinomycetes</taxon>
        <taxon>Micrococcales</taxon>
        <taxon>Brevibacteriaceae</taxon>
        <taxon>Brevibacterium</taxon>
    </lineage>
</organism>
<evidence type="ECO:0000256" key="1">
    <source>
        <dbReference type="ARBA" id="ARBA00004651"/>
    </source>
</evidence>